<dbReference type="Proteomes" id="UP000623269">
    <property type="component" value="Unassembled WGS sequence"/>
</dbReference>
<evidence type="ECO:0000313" key="2">
    <source>
        <dbReference type="EMBL" id="MBH1940998.1"/>
    </source>
</evidence>
<dbReference type="EMBL" id="JAEAGR010000007">
    <property type="protein sequence ID" value="MBH1940998.1"/>
    <property type="molecule type" value="Genomic_DNA"/>
</dbReference>
<accession>A0A8J7KZU8</accession>
<keyword evidence="1" id="KW-0812">Transmembrane</keyword>
<keyword evidence="3" id="KW-1185">Reference proteome</keyword>
<keyword evidence="1" id="KW-1133">Transmembrane helix</keyword>
<name>A0A8J7KZU8_9FIRM</name>
<evidence type="ECO:0000313" key="3">
    <source>
        <dbReference type="Proteomes" id="UP000623269"/>
    </source>
</evidence>
<reference evidence="2" key="1">
    <citation type="submission" date="2020-12" db="EMBL/GenBank/DDBJ databases">
        <title>M. sibirica DSM 26468T genome.</title>
        <authorList>
            <person name="Thieme N."/>
            <person name="Rettenmaier R."/>
            <person name="Zverlov V."/>
            <person name="Liebl W."/>
        </authorList>
    </citation>
    <scope>NUCLEOTIDE SEQUENCE</scope>
    <source>
        <strain evidence="2">DSM 26468</strain>
    </source>
</reference>
<comment type="caution">
    <text evidence="2">The sequence shown here is derived from an EMBL/GenBank/DDBJ whole genome shotgun (WGS) entry which is preliminary data.</text>
</comment>
<gene>
    <name evidence="2" type="ORF">I5677_08855</name>
</gene>
<evidence type="ECO:0000256" key="1">
    <source>
        <dbReference type="SAM" id="Phobius"/>
    </source>
</evidence>
<sequence>MNEIHRDHVRMEDNSNKMTDNYNKASIIGQLIGLIFEGASYVYVRLKAILGMVSIGSVLRYVSALRELSHGLGGLLDVYVSVEIRSRYLNYFYEFMELENKKQEGTLKVNNYD</sequence>
<feature type="transmembrane region" description="Helical" evidence="1">
    <location>
        <begin position="25"/>
        <end position="44"/>
    </location>
</feature>
<keyword evidence="1" id="KW-0472">Membrane</keyword>
<proteinExistence type="predicted"/>
<protein>
    <submittedName>
        <fullName evidence="2">Uncharacterized protein</fullName>
    </submittedName>
</protein>
<organism evidence="2 3">
    <name type="scientific">Mobilitalea sibirica</name>
    <dbReference type="NCBI Taxonomy" id="1462919"/>
    <lineage>
        <taxon>Bacteria</taxon>
        <taxon>Bacillati</taxon>
        <taxon>Bacillota</taxon>
        <taxon>Clostridia</taxon>
        <taxon>Lachnospirales</taxon>
        <taxon>Lachnospiraceae</taxon>
        <taxon>Mobilitalea</taxon>
    </lineage>
</organism>
<dbReference type="AlphaFoldDB" id="A0A8J7KZU8"/>